<evidence type="ECO:0000313" key="3">
    <source>
        <dbReference type="EMBL" id="KAE8258483.1"/>
    </source>
</evidence>
<dbReference type="Proteomes" id="UP000077671">
    <property type="component" value="Unassembled WGS sequence"/>
</dbReference>
<name>A0A177V8Q7_9BASI</name>
<gene>
    <name evidence="3" type="ORF">A4X03_0g4362</name>
    <name evidence="2" type="ORF">JKIAZH3_G9128</name>
</gene>
<organism evidence="3 4">
    <name type="scientific">Tilletia caries</name>
    <name type="common">wheat bunt fungus</name>
    <dbReference type="NCBI Taxonomy" id="13290"/>
    <lineage>
        <taxon>Eukaryota</taxon>
        <taxon>Fungi</taxon>
        <taxon>Dikarya</taxon>
        <taxon>Basidiomycota</taxon>
        <taxon>Ustilaginomycotina</taxon>
        <taxon>Exobasidiomycetes</taxon>
        <taxon>Tilletiales</taxon>
        <taxon>Tilletiaceae</taxon>
        <taxon>Tilletia</taxon>
    </lineage>
</organism>
<protein>
    <submittedName>
        <fullName evidence="3">Uncharacterized protein</fullName>
    </submittedName>
</protein>
<reference evidence="3" key="1">
    <citation type="submission" date="2016-04" db="EMBL/GenBank/DDBJ databases">
        <authorList>
            <person name="Nguyen H.D."/>
            <person name="Kesanakurti P."/>
            <person name="Cullis J."/>
            <person name="Levesque C.A."/>
            <person name="Hambleton S."/>
        </authorList>
    </citation>
    <scope>NUCLEOTIDE SEQUENCE</scope>
    <source>
        <strain evidence="3">DAOMC 238032</strain>
    </source>
</reference>
<comment type="caution">
    <text evidence="3">The sequence shown here is derived from an EMBL/GenBank/DDBJ whole genome shotgun (WGS) entry which is preliminary data.</text>
</comment>
<dbReference type="EMBL" id="LWDD02000585">
    <property type="protein sequence ID" value="KAE8258483.1"/>
    <property type="molecule type" value="Genomic_DNA"/>
</dbReference>
<evidence type="ECO:0000313" key="5">
    <source>
        <dbReference type="Proteomes" id="UP000836402"/>
    </source>
</evidence>
<evidence type="ECO:0000313" key="2">
    <source>
        <dbReference type="EMBL" id="CAD6946603.1"/>
    </source>
</evidence>
<feature type="compositionally biased region" description="Acidic residues" evidence="1">
    <location>
        <begin position="89"/>
        <end position="103"/>
    </location>
</feature>
<sequence>MVKLGLVSPASVAPVVLGRMLQGKKKASPTAQRVEREPLLEVQDASQRQRSTPSVDEGGWTSSATAPLSPFIRPPKIAAPALQHRPWWLDDDDDEDLDDLEVEGEGRGVYV</sequence>
<dbReference type="AlphaFoldDB" id="A0A177V8Q7"/>
<feature type="region of interest" description="Disordered" evidence="1">
    <location>
        <begin position="22"/>
        <end position="73"/>
    </location>
</feature>
<keyword evidence="5" id="KW-1185">Reference proteome</keyword>
<dbReference type="Proteomes" id="UP000836402">
    <property type="component" value="Unassembled WGS sequence"/>
</dbReference>
<accession>A0A177V8Q7</accession>
<feature type="compositionally biased region" description="Polar residues" evidence="1">
    <location>
        <begin position="44"/>
        <end position="66"/>
    </location>
</feature>
<reference evidence="3" key="2">
    <citation type="journal article" date="2019" name="IMA Fungus">
        <title>Genome sequencing and comparison of five Tilletia species to identify candidate genes for the detection of regulated species infecting wheat.</title>
        <authorList>
            <person name="Nguyen H.D.T."/>
            <person name="Sultana T."/>
            <person name="Kesanakurti P."/>
            <person name="Hambleton S."/>
        </authorList>
    </citation>
    <scope>NUCLEOTIDE SEQUENCE</scope>
    <source>
        <strain evidence="3">DAOMC 238032</strain>
    </source>
</reference>
<evidence type="ECO:0000313" key="4">
    <source>
        <dbReference type="Proteomes" id="UP000077671"/>
    </source>
</evidence>
<dbReference type="EMBL" id="CAJHJG010004986">
    <property type="protein sequence ID" value="CAD6946603.1"/>
    <property type="molecule type" value="Genomic_DNA"/>
</dbReference>
<reference evidence="2" key="3">
    <citation type="submission" date="2020-10" db="EMBL/GenBank/DDBJ databases">
        <authorList>
            <person name="Sedaghatjoo S."/>
        </authorList>
    </citation>
    <scope>NUCLEOTIDE SEQUENCE</scope>
    <source>
        <strain evidence="2">AZH3</strain>
    </source>
</reference>
<feature type="region of interest" description="Disordered" evidence="1">
    <location>
        <begin position="88"/>
        <end position="111"/>
    </location>
</feature>
<proteinExistence type="predicted"/>
<evidence type="ECO:0000256" key="1">
    <source>
        <dbReference type="SAM" id="MobiDB-lite"/>
    </source>
</evidence>